<name>H9M856_PHLSQ</name>
<organism evidence="1">
    <name type="scientific">Phlegmariurus squarrosus</name>
    <name type="common">Rock tassel fern</name>
    <name type="synonym">Lycopodium squarrosum</name>
    <dbReference type="NCBI Taxonomy" id="73615"/>
    <lineage>
        <taxon>Eukaryota</taxon>
        <taxon>Viridiplantae</taxon>
        <taxon>Streptophyta</taxon>
        <taxon>Embryophyta</taxon>
        <taxon>Tracheophyta</taxon>
        <taxon>Lycopodiopsida</taxon>
        <taxon>Lycopodiales</taxon>
        <taxon>Lycopodiaceae</taxon>
        <taxon>Huperzioideae</taxon>
        <taxon>Phlegmariurus</taxon>
    </lineage>
</organism>
<keyword evidence="1" id="KW-0496">Mitochondrion</keyword>
<geneLocation type="mitochondrion" evidence="1"/>
<dbReference type="AlphaFoldDB" id="H9M856"/>
<proteinExistence type="predicted"/>
<dbReference type="RefSeq" id="YP_006234313.1">
    <property type="nucleotide sequence ID" value="NC_017755.1"/>
</dbReference>
<protein>
    <submittedName>
        <fullName evidence="1">Uncharacterized protein</fullName>
    </submittedName>
</protein>
<evidence type="ECO:0000313" key="1">
    <source>
        <dbReference type="EMBL" id="AEV55763.1"/>
    </source>
</evidence>
<gene>
    <name evidence="1" type="primary">ORF115</name>
    <name evidence="1" type="ORF">HusqMp72</name>
</gene>
<dbReference type="EMBL" id="JQ002659">
    <property type="protein sequence ID" value="AEV55763.1"/>
    <property type="molecule type" value="Genomic_DNA"/>
</dbReference>
<accession>H9M856</accession>
<sequence>MVSDPHFEPSPRQIRWILQAVFRFIIGELFEAKALSESHPSKKKVPPCRILDLHRKKGLSTPPGPLPWKLLQFSSWPMQHTQLVDTPPPKVAEFQQSISTDQVDSGSPAAVYIRS</sequence>
<reference evidence="1" key="1">
    <citation type="journal article" date="2012" name="PLoS ONE">
        <title>The Mitochondrial Genome of the Lycophyte Huperzia squarrosa: The Most Archaic Form in Vascular Plants.</title>
        <authorList>
            <person name="Liu Y."/>
            <person name="Wang B."/>
            <person name="Cui P."/>
            <person name="Li L."/>
            <person name="Xue J.Y."/>
            <person name="Yu J."/>
            <person name="Qiu Y.L."/>
        </authorList>
    </citation>
    <scope>NUCLEOTIDE SEQUENCE</scope>
</reference>
<dbReference type="GeneID" id="12354552"/>